<dbReference type="Proteomes" id="UP000233458">
    <property type="component" value="Plasmid pCSC3H3"/>
</dbReference>
<organism evidence="1 2">
    <name type="scientific">Thalassospira marina</name>
    <dbReference type="NCBI Taxonomy" id="2048283"/>
    <lineage>
        <taxon>Bacteria</taxon>
        <taxon>Pseudomonadati</taxon>
        <taxon>Pseudomonadota</taxon>
        <taxon>Alphaproteobacteria</taxon>
        <taxon>Rhodospirillales</taxon>
        <taxon>Thalassospiraceae</taxon>
        <taxon>Thalassospira</taxon>
    </lineage>
</organism>
<reference evidence="1 2" key="1">
    <citation type="submission" date="2017-10" db="EMBL/GenBank/DDBJ databases">
        <title>Biodiversity and function of Thalassospira species in the particle-attached aromatic-hydrocarbon-degrading consortia from the surface seawater of the China South Sea.</title>
        <authorList>
            <person name="Dong C."/>
            <person name="Liu R."/>
            <person name="Shao Z."/>
        </authorList>
    </citation>
    <scope>NUCLEOTIDE SEQUENCE [LARGE SCALE GENOMIC DNA]</scope>
    <source>
        <strain evidence="1 2">CSC3H3</strain>
        <plasmid evidence="2">pcsc3h3</plasmid>
    </source>
</reference>
<dbReference type="InterPro" id="IPR025534">
    <property type="entry name" value="DUF4420"/>
</dbReference>
<dbReference type="RefSeq" id="WP_101286360.1">
    <property type="nucleotide sequence ID" value="NZ_CP024200.1"/>
</dbReference>
<accession>A0ABN5FLF1</accession>
<evidence type="ECO:0000313" key="2">
    <source>
        <dbReference type="Proteomes" id="UP000233458"/>
    </source>
</evidence>
<name>A0ABN5FLF1_9PROT</name>
<evidence type="ECO:0000313" key="1">
    <source>
        <dbReference type="EMBL" id="AUG55278.1"/>
    </source>
</evidence>
<geneLocation type="plasmid" evidence="2">
    <name>pcsc3h3</name>
</geneLocation>
<gene>
    <name evidence="1" type="ORF">CSC3H3_20565</name>
</gene>
<proteinExistence type="predicted"/>
<evidence type="ECO:0008006" key="3">
    <source>
        <dbReference type="Google" id="ProtNLM"/>
    </source>
</evidence>
<keyword evidence="2" id="KW-1185">Reference proteome</keyword>
<sequence length="344" mass="38065">MALQSEFDRLQTAWRALASDGVTEGWRTIPIELLGPQRLLAGRHFPGNEEAVLVGFNSVRLPLEGQLPQGQGFRVERIKHKISDVSHTWIALSRQPVGSLDMFARMAEDVVGMLEVYRHVEDQVLFQLFLGRIKAWQEFMHQARAEVLGPEAETGLAGELCFLKSLLETGLPATTVLDGWHGPLNGLHDFLFGLGAIEVKSTVATLGFPATIGSLEQLDASLVTPLFLAGVRLVLDPGGMTLPAIIDDILRELEDKPEARGKFESLVLRTGFLRAFSDRYRRRFALADIRILLIDGAFPALTRNNVNPVIRKVRYELDLDLVSASDVGMDCAFEQLGVLNNGTR</sequence>
<dbReference type="EMBL" id="CP024200">
    <property type="protein sequence ID" value="AUG55278.1"/>
    <property type="molecule type" value="Genomic_DNA"/>
</dbReference>
<protein>
    <recommendedName>
        <fullName evidence="3">PD-(D/E)XK motif protein</fullName>
    </recommendedName>
</protein>
<keyword evidence="1" id="KW-0614">Plasmid</keyword>
<dbReference type="Pfam" id="PF14390">
    <property type="entry name" value="DUF4420"/>
    <property type="match status" value="1"/>
</dbReference>